<dbReference type="EMBL" id="JAVIPQ010000084">
    <property type="protein sequence ID" value="MDQ9554797.1"/>
    <property type="molecule type" value="Genomic_DNA"/>
</dbReference>
<proteinExistence type="predicted"/>
<dbReference type="AlphaFoldDB" id="A0ABD5BDN4"/>
<reference evidence="1 2" key="1">
    <citation type="submission" date="2023-07" db="EMBL/GenBank/DDBJ databases">
        <title>Pathogens genome sequencing project 196.</title>
        <authorList>
            <person name="Cao X."/>
        </authorList>
    </citation>
    <scope>NUCLEOTIDE SEQUENCE [LARGE SCALE GENOMIC DNA]</scope>
    <source>
        <strain evidence="1 2">SM41</strain>
    </source>
</reference>
<dbReference type="RefSeq" id="WP_154616772.1">
    <property type="nucleotide sequence ID" value="NZ_CAWPLT010000662.1"/>
</dbReference>
<dbReference type="Proteomes" id="UP001234811">
    <property type="component" value="Unassembled WGS sequence"/>
</dbReference>
<organism evidence="1 2">
    <name type="scientific">Serratia marcescens</name>
    <dbReference type="NCBI Taxonomy" id="615"/>
    <lineage>
        <taxon>Bacteria</taxon>
        <taxon>Pseudomonadati</taxon>
        <taxon>Pseudomonadota</taxon>
        <taxon>Gammaproteobacteria</taxon>
        <taxon>Enterobacterales</taxon>
        <taxon>Yersiniaceae</taxon>
        <taxon>Serratia</taxon>
    </lineage>
</organism>
<protein>
    <submittedName>
        <fullName evidence="1">Uncharacterized protein</fullName>
    </submittedName>
</protein>
<evidence type="ECO:0000313" key="1">
    <source>
        <dbReference type="EMBL" id="MDQ9554797.1"/>
    </source>
</evidence>
<gene>
    <name evidence="1" type="ORF">RF091_04550</name>
</gene>
<sequence>MKAINEHIGWGTDGHGLKVLFCNKCREVFYRTPDAGKAIQAQRVFSKKHQCAN</sequence>
<accession>A0ABD5BDN4</accession>
<comment type="caution">
    <text evidence="1">The sequence shown here is derived from an EMBL/GenBank/DDBJ whole genome shotgun (WGS) entry which is preliminary data.</text>
</comment>
<name>A0ABD5BDN4_SERMA</name>
<evidence type="ECO:0000313" key="2">
    <source>
        <dbReference type="Proteomes" id="UP001234811"/>
    </source>
</evidence>